<organism evidence="1 2">
    <name type="scientific">Mesorhizobium tianshanense</name>
    <dbReference type="NCBI Taxonomy" id="39844"/>
    <lineage>
        <taxon>Bacteria</taxon>
        <taxon>Pseudomonadati</taxon>
        <taxon>Pseudomonadota</taxon>
        <taxon>Alphaproteobacteria</taxon>
        <taxon>Hyphomicrobiales</taxon>
        <taxon>Phyllobacteriaceae</taxon>
        <taxon>Mesorhizobium</taxon>
    </lineage>
</organism>
<dbReference type="Pfam" id="PF06578">
    <property type="entry name" value="YscK"/>
    <property type="match status" value="1"/>
</dbReference>
<name>A0A562PC34_9HYPH</name>
<dbReference type="AlphaFoldDB" id="A0A562PC34"/>
<gene>
    <name evidence="1" type="ORF">IQ26_00892</name>
</gene>
<protein>
    <submittedName>
        <fullName evidence="1">YOP protein translocation protein K (YscK)</fullName>
    </submittedName>
</protein>
<keyword evidence="2" id="KW-1185">Reference proteome</keyword>
<comment type="caution">
    <text evidence="1">The sequence shown here is derived from an EMBL/GenBank/DDBJ whole genome shotgun (WGS) entry which is preliminary data.</text>
</comment>
<proteinExistence type="predicted"/>
<dbReference type="InterPro" id="IPR009510">
    <property type="entry name" value="T3SS_K"/>
</dbReference>
<evidence type="ECO:0000313" key="1">
    <source>
        <dbReference type="EMBL" id="TWI41968.1"/>
    </source>
</evidence>
<accession>A0A562PC34</accession>
<dbReference type="OrthoDB" id="8112986at2"/>
<dbReference type="EMBL" id="VLKT01000004">
    <property type="protein sequence ID" value="TWI41968.1"/>
    <property type="molecule type" value="Genomic_DNA"/>
</dbReference>
<reference evidence="1 2" key="1">
    <citation type="journal article" date="2015" name="Stand. Genomic Sci.">
        <title>Genomic Encyclopedia of Bacterial and Archaeal Type Strains, Phase III: the genomes of soil and plant-associated and newly described type strains.</title>
        <authorList>
            <person name="Whitman W.B."/>
            <person name="Woyke T."/>
            <person name="Klenk H.P."/>
            <person name="Zhou Y."/>
            <person name="Lilburn T.G."/>
            <person name="Beck B.J."/>
            <person name="De Vos P."/>
            <person name="Vandamme P."/>
            <person name="Eisen J.A."/>
            <person name="Garrity G."/>
            <person name="Hugenholtz P."/>
            <person name="Kyrpides N.C."/>
        </authorList>
    </citation>
    <scope>NUCLEOTIDE SEQUENCE [LARGE SCALE GENOMIC DNA]</scope>
    <source>
        <strain evidence="1 2">CGMCC 1.2546</strain>
    </source>
</reference>
<evidence type="ECO:0000313" key="2">
    <source>
        <dbReference type="Proteomes" id="UP000317122"/>
    </source>
</evidence>
<sequence>MSGSISPAPRDSVEWRSFLEWPADYAEPRRLAECFKGAIGEDACERMLRTHRLRSRLSELLLNHYRLDASMPEVEDLDATIALSSAEQLEQTALRAGAIYWSGSFAGSILGHITAALHEQLGEALCTFAMKHRDLAGPARQLDPLDGIRDRIFADGWRCIGAWCHAAPASMGRRVLLKLPPDDLVDRLPDAPFAHTGAAIVRRAAGAA</sequence>
<dbReference type="RefSeq" id="WP_145714121.1">
    <property type="nucleotide sequence ID" value="NZ_BSPF01000003.1"/>
</dbReference>
<dbReference type="Proteomes" id="UP000317122">
    <property type="component" value="Unassembled WGS sequence"/>
</dbReference>